<organism evidence="1 2">
    <name type="scientific">Daphnia magna</name>
    <dbReference type="NCBI Taxonomy" id="35525"/>
    <lineage>
        <taxon>Eukaryota</taxon>
        <taxon>Metazoa</taxon>
        <taxon>Ecdysozoa</taxon>
        <taxon>Arthropoda</taxon>
        <taxon>Crustacea</taxon>
        <taxon>Branchiopoda</taxon>
        <taxon>Diplostraca</taxon>
        <taxon>Cladocera</taxon>
        <taxon>Anomopoda</taxon>
        <taxon>Daphniidae</taxon>
        <taxon>Daphnia</taxon>
    </lineage>
</organism>
<proteinExistence type="predicted"/>
<protein>
    <submittedName>
        <fullName evidence="1">Uncharacterized protein</fullName>
    </submittedName>
</protein>
<dbReference type="Proteomes" id="UP001234178">
    <property type="component" value="Unassembled WGS sequence"/>
</dbReference>
<keyword evidence="2" id="KW-1185">Reference proteome</keyword>
<reference evidence="1 2" key="1">
    <citation type="journal article" date="2023" name="Nucleic Acids Res.">
        <title>The hologenome of Daphnia magna reveals possible DNA methylation and microbiome-mediated evolution of the host genome.</title>
        <authorList>
            <person name="Chaturvedi A."/>
            <person name="Li X."/>
            <person name="Dhandapani V."/>
            <person name="Marshall H."/>
            <person name="Kissane S."/>
            <person name="Cuenca-Cambronero M."/>
            <person name="Asole G."/>
            <person name="Calvet F."/>
            <person name="Ruiz-Romero M."/>
            <person name="Marangio P."/>
            <person name="Guigo R."/>
            <person name="Rago D."/>
            <person name="Mirbahai L."/>
            <person name="Eastwood N."/>
            <person name="Colbourne J.K."/>
            <person name="Zhou J."/>
            <person name="Mallon E."/>
            <person name="Orsini L."/>
        </authorList>
    </citation>
    <scope>NUCLEOTIDE SEQUENCE [LARGE SCALE GENOMIC DNA]</scope>
    <source>
        <strain evidence="1">LRV0_1</strain>
    </source>
</reference>
<gene>
    <name evidence="1" type="ORF">OUZ56_030319</name>
</gene>
<evidence type="ECO:0000313" key="1">
    <source>
        <dbReference type="EMBL" id="KAK4015338.1"/>
    </source>
</evidence>
<evidence type="ECO:0000313" key="2">
    <source>
        <dbReference type="Proteomes" id="UP001234178"/>
    </source>
</evidence>
<name>A0ABQ9ZRF0_9CRUS</name>
<comment type="caution">
    <text evidence="1">The sequence shown here is derived from an EMBL/GenBank/DDBJ whole genome shotgun (WGS) entry which is preliminary data.</text>
</comment>
<sequence length="103" mass="11632">MSGRIKQIADGMAWTRRQNMLPIITSSSSFRFVVRTCDNKNKQNAENKQLKISISIKALDSDESGETDEEKGYCILPPTSLFYDEWNEAHETLLTLVTPGFSS</sequence>
<accession>A0ABQ9ZRF0</accession>
<dbReference type="EMBL" id="JAOYFB010000005">
    <property type="protein sequence ID" value="KAK4015338.1"/>
    <property type="molecule type" value="Genomic_DNA"/>
</dbReference>